<dbReference type="InterPro" id="IPR014717">
    <property type="entry name" value="Transl_elong_EF1B/ribsomal_bS6"/>
</dbReference>
<keyword evidence="6" id="KW-0699">rRNA-binding</keyword>
<sequence>MRRYETVWVVNGDLPDEDVKATIDKFTKVITGQGGTLVSVEEWGRRKLAYKIEGAVRGYYVLADFAGLPATVKELERNYRIDDRVIRYLTIKKSDKVDLAALEAEIAAKAKEAARLQSEREAASEAAATAAAAEASAPSTPMEPAESASISIPATEAAEAESAVEPDKEA</sequence>
<dbReference type="GO" id="GO:0005737">
    <property type="term" value="C:cytoplasm"/>
    <property type="evidence" value="ECO:0007669"/>
    <property type="project" value="UniProtKB-ARBA"/>
</dbReference>
<feature type="compositionally biased region" description="Low complexity" evidence="7">
    <location>
        <begin position="124"/>
        <end position="157"/>
    </location>
</feature>
<dbReference type="GO" id="GO:0003735">
    <property type="term" value="F:structural constituent of ribosome"/>
    <property type="evidence" value="ECO:0007669"/>
    <property type="project" value="InterPro"/>
</dbReference>
<dbReference type="HAMAP" id="MF_00360">
    <property type="entry name" value="Ribosomal_bS6"/>
    <property type="match status" value="1"/>
</dbReference>
<name>A0A7C3UYU6_9BACT</name>
<dbReference type="InterPro" id="IPR035980">
    <property type="entry name" value="Ribosomal_bS6_sf"/>
</dbReference>
<dbReference type="GO" id="GO:0006412">
    <property type="term" value="P:translation"/>
    <property type="evidence" value="ECO:0007669"/>
    <property type="project" value="UniProtKB-UniRule"/>
</dbReference>
<keyword evidence="3 6" id="KW-0687">Ribonucleoprotein</keyword>
<evidence type="ECO:0000256" key="5">
    <source>
        <dbReference type="ARBA" id="ARBA00035294"/>
    </source>
</evidence>
<evidence type="ECO:0000256" key="2">
    <source>
        <dbReference type="ARBA" id="ARBA00022980"/>
    </source>
</evidence>
<dbReference type="CDD" id="cd00473">
    <property type="entry name" value="bS6"/>
    <property type="match status" value="1"/>
</dbReference>
<keyword evidence="2 6" id="KW-0689">Ribosomal protein</keyword>
<dbReference type="NCBIfam" id="TIGR00166">
    <property type="entry name" value="S6"/>
    <property type="match status" value="1"/>
</dbReference>
<evidence type="ECO:0000313" key="8">
    <source>
        <dbReference type="EMBL" id="HGF34143.1"/>
    </source>
</evidence>
<protein>
    <recommendedName>
        <fullName evidence="5 6">Small ribosomal subunit protein bS6</fullName>
    </recommendedName>
</protein>
<proteinExistence type="inferred from homology"/>
<organism evidence="8">
    <name type="scientific">Desulfobacca acetoxidans</name>
    <dbReference type="NCBI Taxonomy" id="60893"/>
    <lineage>
        <taxon>Bacteria</taxon>
        <taxon>Pseudomonadati</taxon>
        <taxon>Thermodesulfobacteriota</taxon>
        <taxon>Desulfobaccia</taxon>
        <taxon>Desulfobaccales</taxon>
        <taxon>Desulfobaccaceae</taxon>
        <taxon>Desulfobacca</taxon>
    </lineage>
</organism>
<feature type="region of interest" description="Disordered" evidence="7">
    <location>
        <begin position="117"/>
        <end position="170"/>
    </location>
</feature>
<dbReference type="Pfam" id="PF01250">
    <property type="entry name" value="Ribosomal_S6"/>
    <property type="match status" value="1"/>
</dbReference>
<dbReference type="InterPro" id="IPR000529">
    <property type="entry name" value="Ribosomal_bS6"/>
</dbReference>
<comment type="caution">
    <text evidence="8">The sequence shown here is derived from an EMBL/GenBank/DDBJ whole genome shotgun (WGS) entry which is preliminary data.</text>
</comment>
<dbReference type="InterPro" id="IPR020814">
    <property type="entry name" value="Ribosomal_S6_plastid/chlpt"/>
</dbReference>
<reference evidence="8" key="1">
    <citation type="journal article" date="2020" name="mSystems">
        <title>Genome- and Community-Level Interaction Insights into Carbon Utilization and Element Cycling Functions of Hydrothermarchaeota in Hydrothermal Sediment.</title>
        <authorList>
            <person name="Zhou Z."/>
            <person name="Liu Y."/>
            <person name="Xu W."/>
            <person name="Pan J."/>
            <person name="Luo Z.H."/>
            <person name="Li M."/>
        </authorList>
    </citation>
    <scope>NUCLEOTIDE SEQUENCE [LARGE SCALE GENOMIC DNA]</scope>
    <source>
        <strain evidence="8">SpSt-897</strain>
    </source>
</reference>
<evidence type="ECO:0000256" key="3">
    <source>
        <dbReference type="ARBA" id="ARBA00023274"/>
    </source>
</evidence>
<dbReference type="AlphaFoldDB" id="A0A7C3UYU6"/>
<keyword evidence="6" id="KW-0694">RNA-binding</keyword>
<dbReference type="Gene3D" id="3.30.70.60">
    <property type="match status" value="1"/>
</dbReference>
<dbReference type="GO" id="GO:1990904">
    <property type="term" value="C:ribonucleoprotein complex"/>
    <property type="evidence" value="ECO:0007669"/>
    <property type="project" value="UniProtKB-KW"/>
</dbReference>
<dbReference type="SUPFAM" id="SSF54995">
    <property type="entry name" value="Ribosomal protein S6"/>
    <property type="match status" value="1"/>
</dbReference>
<dbReference type="PANTHER" id="PTHR21011:SF1">
    <property type="entry name" value="SMALL RIBOSOMAL SUBUNIT PROTEIN BS6M"/>
    <property type="match status" value="1"/>
</dbReference>
<dbReference type="PANTHER" id="PTHR21011">
    <property type="entry name" value="MITOCHONDRIAL 28S RIBOSOMAL PROTEIN S6"/>
    <property type="match status" value="1"/>
</dbReference>
<evidence type="ECO:0000256" key="6">
    <source>
        <dbReference type="HAMAP-Rule" id="MF_00360"/>
    </source>
</evidence>
<evidence type="ECO:0000256" key="1">
    <source>
        <dbReference type="ARBA" id="ARBA00009512"/>
    </source>
</evidence>
<dbReference type="EMBL" id="DTMF01000178">
    <property type="protein sequence ID" value="HGF34143.1"/>
    <property type="molecule type" value="Genomic_DNA"/>
</dbReference>
<dbReference type="GO" id="GO:0005840">
    <property type="term" value="C:ribosome"/>
    <property type="evidence" value="ECO:0007669"/>
    <property type="project" value="UniProtKB-KW"/>
</dbReference>
<evidence type="ECO:0000256" key="7">
    <source>
        <dbReference type="SAM" id="MobiDB-lite"/>
    </source>
</evidence>
<accession>A0A7C3UYU6</accession>
<evidence type="ECO:0000256" key="4">
    <source>
        <dbReference type="ARBA" id="ARBA00035104"/>
    </source>
</evidence>
<comment type="function">
    <text evidence="4 6">Binds together with bS18 to 16S ribosomal RNA.</text>
</comment>
<comment type="similarity">
    <text evidence="1 6">Belongs to the bacterial ribosomal protein bS6 family.</text>
</comment>
<gene>
    <name evidence="6 8" type="primary">rpsF</name>
    <name evidence="8" type="ORF">ENW96_07105</name>
</gene>
<dbReference type="GO" id="GO:0070181">
    <property type="term" value="F:small ribosomal subunit rRNA binding"/>
    <property type="evidence" value="ECO:0007669"/>
    <property type="project" value="TreeGrafter"/>
</dbReference>